<gene>
    <name evidence="2" type="primary">LOC103910221</name>
</gene>
<accession>A0AC58J1D2</accession>
<evidence type="ECO:0000313" key="1">
    <source>
        <dbReference type="Proteomes" id="UP000000437"/>
    </source>
</evidence>
<protein>
    <submittedName>
        <fullName evidence="2">Uncharacterized protein</fullName>
    </submittedName>
</protein>
<sequence>MWRPCILDLHHGLLLHGPLRHLSQRQNKSKKKTDEDTAEVTNKCTEICGDVDKPKSCSKICLVKVYPSNQCEKAKRIYAVLDEQSNRSLVKSQFFDLFNIDSSSSPYTLKTCSGIVSTAGRKITGFSVESLDGKTVVALPPLIECDSLPDDRSEIPTPEVAVHFPHLTVVSDKIPPLDPNAPILLLLGRDVLSVHKVREQRNGPHNTPYAQRLDLGWVIVGEVCLDGIHRQSSVNAYKTNVLLNGRTSYFPSCTKGINVVEKAQSPLLAYIPNPPCSLKSNESYSINLKEDVFFRSPDDDKATLSVEDKVFLEMMDKEVYLDEDRHWVAPLPFRSPRIQLPNNREQAMQRLSSLQRTLSKKPKMKTHFFDFMQKVIEHKQAELAPPLHSEEECWYLPIFGVYHPHKPDKIRVVFDSSAQFRGVSLNDVLLSGPDLNNTLLGVLLRFRREKIAVMADIEQMFYCFKVKEPHRNYLRFLWHKDNCPEKEIIDYRMTVHVFGNSPSPAVAIYALRQAAEHGKVECGTDAKNFVLRNFYVDDGITSVPTEREAIDLLKRTQTMLSKSSLNLHKVASNSASVMEAFPSSERAKDLKDLDFSKDTIPLQRSLGISWNLKTDCFMFKASQECKPFTRRGILSTVNSLYDPLGFVCPITMQGKALVRELSTIQQDWDTILPLEKESSWKAWISSLAELDQLQIPRAYVPTSVCRAPLCELCIFSDASTLAIAAVAYLRVIDSNGQPHVGFVMGRSKLAPFPAHTVPRLELCAAVLAVELMEFIKGEIDLELHDIHFYTDSRIVLGCIHNVTRRFYMYVANRVARIRKATEPNQWHYICSEQNPADHATRFVPAANLPLTNWYSGPEFLRKCGPVRCNVDESYGLVQVEEDVEIRPQVKVLATSITEQSLDSSRFQRFSRWKSLVRAVTTLTHITKSFSQSSPNSPCRKWHLCTKTSDVETSQAKSTIIKTVQREVFREEFESLTKNGKISQCSTLLRLDPFVDKEGLLRVGGRIQCADISDPEKHPLILPSSHHVTDLLIQHYHDQVAHQGRHFTEGAIRSAGLWIVSGKRRISNIIHKCVLCKKLRGKMESQKMSALPPDRLSVDPPFTYTGLDVFGPFTVVTRKTRGHNIENKRWAVIFSCLSSRAVHLEVMESLSASSFICALRRFLAVRGPVKHFRSDRGTNFVGAVKELQIDSGDSELKGFLQNQSCTWTFNAPHSSHMGGVWERMIGIARRILEALLVKSATRLTHEVLTTLMAEVMAIMNSRPLTPISTDASMPQVLSPAMLLTQKASVAPTPPGNFELGHLHKSQWRQVQMLADSFWKRWKQEYLSTLQSRRKWTEERDNIQEGDVVLLKDGEAKRSEWPIGLVTKTVASSDGKVRKVMVKTAKQGAVREYLRPICDVALLLSSD</sequence>
<dbReference type="Proteomes" id="UP000000437">
    <property type="component" value="Chromosome 3"/>
</dbReference>
<keyword evidence="1" id="KW-1185">Reference proteome</keyword>
<evidence type="ECO:0000313" key="2">
    <source>
        <dbReference type="RefSeq" id="XP_073800296.1"/>
    </source>
</evidence>
<organism evidence="1 2">
    <name type="scientific">Danio rerio</name>
    <name type="common">Zebrafish</name>
    <name type="synonym">Brachydanio rerio</name>
    <dbReference type="NCBI Taxonomy" id="7955"/>
    <lineage>
        <taxon>Eukaryota</taxon>
        <taxon>Metazoa</taxon>
        <taxon>Chordata</taxon>
        <taxon>Craniata</taxon>
        <taxon>Vertebrata</taxon>
        <taxon>Euteleostomi</taxon>
        <taxon>Actinopterygii</taxon>
        <taxon>Neopterygii</taxon>
        <taxon>Teleostei</taxon>
        <taxon>Ostariophysi</taxon>
        <taxon>Cypriniformes</taxon>
        <taxon>Danionidae</taxon>
        <taxon>Danioninae</taxon>
        <taxon>Danio</taxon>
    </lineage>
</organism>
<reference evidence="2" key="1">
    <citation type="submission" date="2025-08" db="UniProtKB">
        <authorList>
            <consortium name="RefSeq"/>
        </authorList>
    </citation>
    <scope>IDENTIFICATION</scope>
    <source>
        <strain evidence="2">Tuebingen</strain>
        <tissue evidence="2">Fibroblasts and whole tissue</tissue>
    </source>
</reference>
<dbReference type="RefSeq" id="XP_073800296.1">
    <property type="nucleotide sequence ID" value="XM_073944195.1"/>
</dbReference>
<proteinExistence type="predicted"/>
<name>A0AC58J1D2_DANRE</name>